<evidence type="ECO:0000313" key="1">
    <source>
        <dbReference type="EMBL" id="QHT28567.1"/>
    </source>
</evidence>
<reference evidence="1" key="1">
    <citation type="journal article" date="2020" name="Nature">
        <title>Giant virus diversity and host interactions through global metagenomics.</title>
        <authorList>
            <person name="Schulz F."/>
            <person name="Roux S."/>
            <person name="Paez-Espino D."/>
            <person name="Jungbluth S."/>
            <person name="Walsh D.A."/>
            <person name="Denef V.J."/>
            <person name="McMahon K.D."/>
            <person name="Konstantinidis K.T."/>
            <person name="Eloe-Fadrosh E.A."/>
            <person name="Kyrpides N.C."/>
            <person name="Woyke T."/>
        </authorList>
    </citation>
    <scope>NUCLEOTIDE SEQUENCE</scope>
    <source>
        <strain evidence="1">GVMAG-M-3300001351-8</strain>
    </source>
</reference>
<organism evidence="1">
    <name type="scientific">viral metagenome</name>
    <dbReference type="NCBI Taxonomy" id="1070528"/>
    <lineage>
        <taxon>unclassified sequences</taxon>
        <taxon>metagenomes</taxon>
        <taxon>organismal metagenomes</taxon>
    </lineage>
</organism>
<dbReference type="AlphaFoldDB" id="A0A6C0EHN0"/>
<name>A0A6C0EHN0_9ZZZZ</name>
<accession>A0A6C0EHN0</accession>
<proteinExistence type="predicted"/>
<sequence length="529" mass="62817">MTWIKIKYLQFNNLKDLNQHVVPYCYKNCQYYKIETEIINNYIIYIYVNIFFINNSIPQKKKLIELLNYTRQDFKFNNHYFNKYYKYINNQYDIVKKLDKNMLIKCVNNNSIVLNNQIINLSQKKILIKEDYKYISLNTYFLFNVKNESKFIDMFNKYTKKILIISKCNDRSNNRSNDRSNNRRNDRSNNNNYDTILIDNDFKNTIIKKTNYDLIIIIDCLEIILNNDYFVYINNLGCKNIFIEQNNNLDYNNYTKIKDMVFDKNYNNDLYLNINFITNNFILYYNKISNINTSIIRINSIKDLPQNINIYGTLFMFESILEKYNINYDLCVDDTNETLYCSISNIKNSVSIILDCNHCVSFNSLLHHLNYNNLCPICNASLFNTTIKLKASNETLINTLLSFEIIKNIFDNNELDTNTNTNTNNKTNNKSNVVILNNKLNYKTDLNLIYLNNRVKKINSIVGNNYQVKFVSTDNFSNYITAFCNIIKDINIFIIYETCLNPTIKYEILNSIDDLNITNLSKLNLIKCN</sequence>
<dbReference type="EMBL" id="MN738863">
    <property type="protein sequence ID" value="QHT28567.1"/>
    <property type="molecule type" value="Genomic_DNA"/>
</dbReference>
<dbReference type="SUPFAM" id="SSF57850">
    <property type="entry name" value="RING/U-box"/>
    <property type="match status" value="1"/>
</dbReference>
<protein>
    <submittedName>
        <fullName evidence="1">Uncharacterized protein</fullName>
    </submittedName>
</protein>